<dbReference type="CDD" id="cd00397">
    <property type="entry name" value="DNA_BRE_C"/>
    <property type="match status" value="1"/>
</dbReference>
<feature type="domain" description="Tyr recombinase" evidence="4">
    <location>
        <begin position="336"/>
        <end position="537"/>
    </location>
</feature>
<dbReference type="Gene3D" id="1.10.443.10">
    <property type="entry name" value="Intergrase catalytic core"/>
    <property type="match status" value="1"/>
</dbReference>
<evidence type="ECO:0000259" key="4">
    <source>
        <dbReference type="PROSITE" id="PS51898"/>
    </source>
</evidence>
<evidence type="ECO:0000313" key="5">
    <source>
        <dbReference type="EMBL" id="SFM26838.1"/>
    </source>
</evidence>
<organism evidence="5 6">
    <name type="scientific">Pelosinus propionicus DSM 13327</name>
    <dbReference type="NCBI Taxonomy" id="1123291"/>
    <lineage>
        <taxon>Bacteria</taxon>
        <taxon>Bacillati</taxon>
        <taxon>Bacillota</taxon>
        <taxon>Negativicutes</taxon>
        <taxon>Selenomonadales</taxon>
        <taxon>Sporomusaceae</taxon>
        <taxon>Pelosinus</taxon>
    </lineage>
</organism>
<dbReference type="InterPro" id="IPR002104">
    <property type="entry name" value="Integrase_catalytic"/>
</dbReference>
<dbReference type="InterPro" id="IPR011010">
    <property type="entry name" value="DNA_brk_join_enz"/>
</dbReference>
<reference evidence="6" key="1">
    <citation type="submission" date="2016-10" db="EMBL/GenBank/DDBJ databases">
        <authorList>
            <person name="Varghese N."/>
            <person name="Submissions S."/>
        </authorList>
    </citation>
    <scope>NUCLEOTIDE SEQUENCE [LARGE SCALE GENOMIC DNA]</scope>
    <source>
        <strain evidence="6">DSM 13327</strain>
    </source>
</reference>
<dbReference type="GO" id="GO:0015074">
    <property type="term" value="P:DNA integration"/>
    <property type="evidence" value="ECO:0007669"/>
    <property type="project" value="InterPro"/>
</dbReference>
<gene>
    <name evidence="5" type="ORF">SAMN04490355_106322</name>
</gene>
<dbReference type="AlphaFoldDB" id="A0A1I4PGJ1"/>
<dbReference type="InterPro" id="IPR010998">
    <property type="entry name" value="Integrase_recombinase_N"/>
</dbReference>
<dbReference type="Gene3D" id="1.10.150.130">
    <property type="match status" value="1"/>
</dbReference>
<dbReference type="GO" id="GO:0006310">
    <property type="term" value="P:DNA recombination"/>
    <property type="evidence" value="ECO:0007669"/>
    <property type="project" value="UniProtKB-KW"/>
</dbReference>
<dbReference type="RefSeq" id="WP_090943295.1">
    <property type="nucleotide sequence ID" value="NZ_FOTS01000063.1"/>
</dbReference>
<dbReference type="Proteomes" id="UP000199520">
    <property type="component" value="Unassembled WGS sequence"/>
</dbReference>
<dbReference type="SUPFAM" id="SSF56349">
    <property type="entry name" value="DNA breaking-rejoining enzymes"/>
    <property type="match status" value="1"/>
</dbReference>
<name>A0A1I4PGJ1_9FIRM</name>
<dbReference type="PANTHER" id="PTHR30349">
    <property type="entry name" value="PHAGE INTEGRASE-RELATED"/>
    <property type="match status" value="1"/>
</dbReference>
<dbReference type="PROSITE" id="PS51898">
    <property type="entry name" value="TYR_RECOMBINASE"/>
    <property type="match status" value="1"/>
</dbReference>
<keyword evidence="3" id="KW-0233">DNA recombination</keyword>
<evidence type="ECO:0000313" key="6">
    <source>
        <dbReference type="Proteomes" id="UP000199520"/>
    </source>
</evidence>
<accession>A0A1I4PGJ1</accession>
<sequence length="711" mass="82656">MAIQLKLIEKQQFDVEKELTLRQYIQSLNLPIEKEHLPKSEYEKILKWLHKKHNQALTYIQDHKFFYNKIKEVFPKLADWENANFIKAGTRINTLYFWILALCGRVNVKWRHFSMGNPPDILSEQQKLRIDTCIQELHISSHTRNRIHHAILKIVILKQKEFEQINCADILECIHHGGVRKNGSPKLLFSVSTKLFGFTEDWKSATGWSRAKKQLPINLAPDMKDEYEYFQQNLAPVGAPGRLHGFFSFIIREYPEIEEYKDLLPEHLKAYALALRDKQPSLTDNTYNTYIRTIKSFLLFASKKKTLSKTLAVYLGGTTTTKTTQFYELYAQSPIILPAPVPQEDRELIEQLIYSYSPRNRYEYICISIIKLIYYTALRPAEARGLRLDCIRGTKEIPHLHVHRAKFYKERYIPLIPEIMFLIKELQEYNKGTLPYYDIWDGETVRRLFGIDGELIGIPAARNLFKKLLISGGLVNEDGDAKYSLYILRKIRITTWLETGMTDIEVAELAGHGDLETIKIYHVGKESRMSNAKTVYNTFYKDFIAEVAATGTYEKHKQIQEQDETEFIEKLKTSLLQIENKGINRFVIDEVLKQCPELIMPVPCGNCLAIALLGTEEICEKLKLPCLECEDLKVTDHHISVFDEFAKRLYKAVALNLKINIQGLAERNLALISRLKKFYIIRFGITSEEVEMRFLRLEPAAPRRGRRPKGV</sequence>
<dbReference type="OrthoDB" id="9766545at2"/>
<dbReference type="Pfam" id="PF00589">
    <property type="entry name" value="Phage_integrase"/>
    <property type="match status" value="1"/>
</dbReference>
<dbReference type="InterPro" id="IPR050090">
    <property type="entry name" value="Tyrosine_recombinase_XerCD"/>
</dbReference>
<keyword evidence="6" id="KW-1185">Reference proteome</keyword>
<dbReference type="PANTHER" id="PTHR30349:SF41">
    <property type="entry name" value="INTEGRASE_RECOMBINASE PROTEIN MJ0367-RELATED"/>
    <property type="match status" value="1"/>
</dbReference>
<keyword evidence="2" id="KW-0238">DNA-binding</keyword>
<dbReference type="EMBL" id="FOTS01000063">
    <property type="protein sequence ID" value="SFM26838.1"/>
    <property type="molecule type" value="Genomic_DNA"/>
</dbReference>
<dbReference type="GO" id="GO:0003677">
    <property type="term" value="F:DNA binding"/>
    <property type="evidence" value="ECO:0007669"/>
    <property type="project" value="UniProtKB-KW"/>
</dbReference>
<evidence type="ECO:0000256" key="1">
    <source>
        <dbReference type="ARBA" id="ARBA00008857"/>
    </source>
</evidence>
<proteinExistence type="inferred from homology"/>
<dbReference type="InterPro" id="IPR013762">
    <property type="entry name" value="Integrase-like_cat_sf"/>
</dbReference>
<evidence type="ECO:0000256" key="2">
    <source>
        <dbReference type="ARBA" id="ARBA00023125"/>
    </source>
</evidence>
<dbReference type="STRING" id="1123291.SAMN04490355_106322"/>
<evidence type="ECO:0000256" key="3">
    <source>
        <dbReference type="ARBA" id="ARBA00023172"/>
    </source>
</evidence>
<protein>
    <submittedName>
        <fullName evidence="5">Phage integrase family protein</fullName>
    </submittedName>
</protein>
<comment type="similarity">
    <text evidence="1">Belongs to the 'phage' integrase family.</text>
</comment>